<gene>
    <name evidence="2" type="ORF">P0082_08310</name>
</gene>
<evidence type="ECO:0000313" key="3">
    <source>
        <dbReference type="Proteomes" id="UP001228690"/>
    </source>
</evidence>
<organism evidence="2 3">
    <name type="scientific">Candidatus Haliotispira prima</name>
    <dbReference type="NCBI Taxonomy" id="3034016"/>
    <lineage>
        <taxon>Bacteria</taxon>
        <taxon>Pseudomonadati</taxon>
        <taxon>Spirochaetota</taxon>
        <taxon>Spirochaetia</taxon>
        <taxon>Spirochaetales</taxon>
        <taxon>Spirochaetaceae</taxon>
        <taxon>Candidatus Haliotispira</taxon>
    </lineage>
</organism>
<evidence type="ECO:0000313" key="2">
    <source>
        <dbReference type="EMBL" id="WGK68480.1"/>
    </source>
</evidence>
<name>A0ABY8MER5_9SPIO</name>
<proteinExistence type="predicted"/>
<dbReference type="EMBL" id="CP123443">
    <property type="protein sequence ID" value="WGK68480.1"/>
    <property type="molecule type" value="Genomic_DNA"/>
</dbReference>
<accession>A0ABY8MER5</accession>
<dbReference type="RefSeq" id="WP_326926664.1">
    <property type="nucleotide sequence ID" value="NZ_CP123443.1"/>
</dbReference>
<feature type="region of interest" description="Disordered" evidence="1">
    <location>
        <begin position="1"/>
        <end position="65"/>
    </location>
</feature>
<reference evidence="2 3" key="1">
    <citation type="submission" date="2023-04" db="EMBL/GenBank/DDBJ databases">
        <title>Spirochaete genome identified in red abalone sample constitutes a novel genus.</title>
        <authorList>
            <person name="Sharma S.P."/>
            <person name="Purcell C.M."/>
            <person name="Hyde J.R."/>
            <person name="Severin A.J."/>
        </authorList>
    </citation>
    <scope>NUCLEOTIDE SEQUENCE [LARGE SCALE GENOMIC DNA]</scope>
    <source>
        <strain evidence="2 3">SP-2023</strain>
    </source>
</reference>
<feature type="compositionally biased region" description="Basic and acidic residues" evidence="1">
    <location>
        <begin position="1"/>
        <end position="28"/>
    </location>
</feature>
<protein>
    <submittedName>
        <fullName evidence="2">Uncharacterized protein</fullName>
    </submittedName>
</protein>
<keyword evidence="3" id="KW-1185">Reference proteome</keyword>
<evidence type="ECO:0000256" key="1">
    <source>
        <dbReference type="SAM" id="MobiDB-lite"/>
    </source>
</evidence>
<dbReference type="Proteomes" id="UP001228690">
    <property type="component" value="Chromosome"/>
</dbReference>
<feature type="compositionally biased region" description="Basic and acidic residues" evidence="1">
    <location>
        <begin position="53"/>
        <end position="65"/>
    </location>
</feature>
<sequence>MAQKKENVRFDLETRKFLPQDEDVKPDESSNTEDSNRSEQNTWESGPSRRGKRETNEAGEPAEKTEEFRITDSDTLHRHLSDAIEKNLPLGPIWYAVDRNSLQYDENNTQIAELSGGLYQSEKKSIYVVKIDSENRYCDILRKVSVLEYVIMNLRVLRLLKRGDTRDTAEEDEESKESNILRSVKAAILHSVLETIMKILENGKNVIVQGMFLSGDYIYPAHRQPGPRQLKAIQHMSLYEQVLHFAGNIACISLKVDMDTLRGVDIDLSLSTGKRKNHPPSVL</sequence>